<dbReference type="PANTHER" id="PTHR30146">
    <property type="entry name" value="LACI-RELATED TRANSCRIPTIONAL REPRESSOR"/>
    <property type="match status" value="1"/>
</dbReference>
<dbReference type="GO" id="GO:0003677">
    <property type="term" value="F:DNA binding"/>
    <property type="evidence" value="ECO:0007669"/>
    <property type="project" value="UniProtKB-KW"/>
</dbReference>
<protein>
    <submittedName>
        <fullName evidence="5">DNA-binding LacI/PurR family transcriptional regulator</fullName>
    </submittedName>
</protein>
<dbReference type="Gene3D" id="3.40.50.2300">
    <property type="match status" value="2"/>
</dbReference>
<dbReference type="CDD" id="cd01392">
    <property type="entry name" value="HTH_LacI"/>
    <property type="match status" value="1"/>
</dbReference>
<proteinExistence type="predicted"/>
<dbReference type="PROSITE" id="PS00356">
    <property type="entry name" value="HTH_LACI_1"/>
    <property type="match status" value="1"/>
</dbReference>
<feature type="domain" description="HTH lacI-type" evidence="4">
    <location>
        <begin position="4"/>
        <end position="58"/>
    </location>
</feature>
<dbReference type="SUPFAM" id="SSF47413">
    <property type="entry name" value="lambda repressor-like DNA-binding domains"/>
    <property type="match status" value="1"/>
</dbReference>
<dbReference type="SMART" id="SM00354">
    <property type="entry name" value="HTH_LACI"/>
    <property type="match status" value="1"/>
</dbReference>
<keyword evidence="6" id="KW-1185">Reference proteome</keyword>
<evidence type="ECO:0000259" key="4">
    <source>
        <dbReference type="PROSITE" id="PS50932"/>
    </source>
</evidence>
<dbReference type="RefSeq" id="WP_354023122.1">
    <property type="nucleotide sequence ID" value="NZ_JBEPSJ010000001.1"/>
</dbReference>
<reference evidence="5 6" key="1">
    <citation type="submission" date="2024-06" db="EMBL/GenBank/DDBJ databases">
        <title>Sorghum-associated microbial communities from plants grown in Nebraska, USA.</title>
        <authorList>
            <person name="Schachtman D."/>
        </authorList>
    </citation>
    <scope>NUCLEOTIDE SEQUENCE [LARGE SCALE GENOMIC DNA]</scope>
    <source>
        <strain evidence="5 6">2857</strain>
    </source>
</reference>
<dbReference type="PANTHER" id="PTHR30146:SF153">
    <property type="entry name" value="LACTOSE OPERON REPRESSOR"/>
    <property type="match status" value="1"/>
</dbReference>
<evidence type="ECO:0000313" key="5">
    <source>
        <dbReference type="EMBL" id="MET4580915.1"/>
    </source>
</evidence>
<dbReference type="PROSITE" id="PS50932">
    <property type="entry name" value="HTH_LACI_2"/>
    <property type="match status" value="1"/>
</dbReference>
<dbReference type="InterPro" id="IPR028082">
    <property type="entry name" value="Peripla_BP_I"/>
</dbReference>
<evidence type="ECO:0000256" key="3">
    <source>
        <dbReference type="ARBA" id="ARBA00023163"/>
    </source>
</evidence>
<evidence type="ECO:0000313" key="6">
    <source>
        <dbReference type="Proteomes" id="UP001549257"/>
    </source>
</evidence>
<evidence type="ECO:0000256" key="1">
    <source>
        <dbReference type="ARBA" id="ARBA00023015"/>
    </source>
</evidence>
<dbReference type="Pfam" id="PF13377">
    <property type="entry name" value="Peripla_BP_3"/>
    <property type="match status" value="1"/>
</dbReference>
<name>A0ABV2QIR7_9MICO</name>
<accession>A0ABV2QIR7</accession>
<dbReference type="Proteomes" id="UP001549257">
    <property type="component" value="Unassembled WGS sequence"/>
</dbReference>
<dbReference type="InterPro" id="IPR046335">
    <property type="entry name" value="LacI/GalR-like_sensor"/>
</dbReference>
<dbReference type="Pfam" id="PF00356">
    <property type="entry name" value="LacI"/>
    <property type="match status" value="1"/>
</dbReference>
<comment type="caution">
    <text evidence="5">The sequence shown here is derived from an EMBL/GenBank/DDBJ whole genome shotgun (WGS) entry which is preliminary data.</text>
</comment>
<evidence type="ECO:0000256" key="2">
    <source>
        <dbReference type="ARBA" id="ARBA00023125"/>
    </source>
</evidence>
<dbReference type="InterPro" id="IPR010982">
    <property type="entry name" value="Lambda_DNA-bd_dom_sf"/>
</dbReference>
<dbReference type="Gene3D" id="1.10.260.40">
    <property type="entry name" value="lambda repressor-like DNA-binding domains"/>
    <property type="match status" value="1"/>
</dbReference>
<dbReference type="SUPFAM" id="SSF53822">
    <property type="entry name" value="Periplasmic binding protein-like I"/>
    <property type="match status" value="1"/>
</dbReference>
<dbReference type="EMBL" id="JBEPSJ010000001">
    <property type="protein sequence ID" value="MET4580915.1"/>
    <property type="molecule type" value="Genomic_DNA"/>
</dbReference>
<keyword evidence="1" id="KW-0805">Transcription regulation</keyword>
<gene>
    <name evidence="5" type="ORF">ABIE21_000405</name>
</gene>
<dbReference type="InterPro" id="IPR000843">
    <property type="entry name" value="HTH_LacI"/>
</dbReference>
<organism evidence="5 6">
    <name type="scientific">Conyzicola nivalis</name>
    <dbReference type="NCBI Taxonomy" id="1477021"/>
    <lineage>
        <taxon>Bacteria</taxon>
        <taxon>Bacillati</taxon>
        <taxon>Actinomycetota</taxon>
        <taxon>Actinomycetes</taxon>
        <taxon>Micrococcales</taxon>
        <taxon>Microbacteriaceae</taxon>
        <taxon>Conyzicola</taxon>
    </lineage>
</organism>
<sequence length="337" mass="36137">MANVRLQDVAELAGVSMKTVSNVVHDYPHVSPGMRSRVEAAIAELGYRPNASARRLATGRTGMLSLAFSDVSLPYFAELARIIAHLATARGYRLLLEQTDGTIESERAIVSTREAGLVDGVIFQPSRMPSLEIAKHREDVPLVLLGEGPAPLSVDHVMIDNEAAAIEATAHLVALGRRRIGFVGHEEFDQSVTSLQRLTGYQLALDAAGLTVDMSLVIPSAAISAKEAADAVRRALADGRVFDGLVCRDDLAAIGALRALQEHGLRVPEDVAVVGWDDISMAAFTHPSLTTIAPDTGQIATMALDMLEERIGGYTGLGRHRIADYSFVVRESAPRVD</sequence>
<keyword evidence="2 5" id="KW-0238">DNA-binding</keyword>
<dbReference type="CDD" id="cd06267">
    <property type="entry name" value="PBP1_LacI_sugar_binding-like"/>
    <property type="match status" value="1"/>
</dbReference>
<keyword evidence="3" id="KW-0804">Transcription</keyword>